<evidence type="ECO:0000256" key="9">
    <source>
        <dbReference type="ARBA" id="ARBA00023172"/>
    </source>
</evidence>
<comment type="subcellular location">
    <subcellularLocation>
        <location evidence="1 13">Cytoplasm</location>
    </subcellularLocation>
</comment>
<dbReference type="EMBL" id="AP028127">
    <property type="protein sequence ID" value="BEH90497.1"/>
    <property type="molecule type" value="Genomic_DNA"/>
</dbReference>
<dbReference type="NCBIfam" id="TIGR00648">
    <property type="entry name" value="recU"/>
    <property type="match status" value="1"/>
</dbReference>
<dbReference type="RefSeq" id="WP_161832659.1">
    <property type="nucleotide sequence ID" value="NZ_AP028127.1"/>
</dbReference>
<gene>
    <name evidence="13 14" type="primary">recU</name>
    <name evidence="14" type="ORF">T23_05990</name>
</gene>
<dbReference type="HAMAP" id="MF_00130">
    <property type="entry name" value="RecU"/>
    <property type="match status" value="1"/>
</dbReference>
<protein>
    <recommendedName>
        <fullName evidence="12 13">Holliday junction resolvase RecU</fullName>
        <ecNumber evidence="13">3.1.21.10</ecNumber>
    </recommendedName>
    <alternativeName>
        <fullName evidence="13">Recombination protein U homolog</fullName>
    </alternativeName>
</protein>
<name>A0ABN6Z9G1_9FIRM</name>
<keyword evidence="7 13" id="KW-0378">Hydrolase</keyword>
<dbReference type="Gene3D" id="3.40.1350.10">
    <property type="match status" value="1"/>
</dbReference>
<evidence type="ECO:0000313" key="15">
    <source>
        <dbReference type="Proteomes" id="UP001432099"/>
    </source>
</evidence>
<dbReference type="PIRSF" id="PIRSF037785">
    <property type="entry name" value="RecU"/>
    <property type="match status" value="1"/>
</dbReference>
<accession>A0ABN6Z9G1</accession>
<dbReference type="InterPro" id="IPR004612">
    <property type="entry name" value="Resolv_RecU"/>
</dbReference>
<feature type="binding site" evidence="13">
    <location>
        <position position="80"/>
    </location>
    <ligand>
        <name>Mg(2+)</name>
        <dbReference type="ChEBI" id="CHEBI:18420"/>
    </ligand>
</feature>
<proteinExistence type="inferred from homology"/>
<evidence type="ECO:0000256" key="7">
    <source>
        <dbReference type="ARBA" id="ARBA00022801"/>
    </source>
</evidence>
<keyword evidence="2 13" id="KW-0963">Cytoplasm</keyword>
<evidence type="ECO:0000256" key="8">
    <source>
        <dbReference type="ARBA" id="ARBA00022842"/>
    </source>
</evidence>
<dbReference type="NCBIfam" id="NF002584">
    <property type="entry name" value="PRK02234.1-5"/>
    <property type="match status" value="1"/>
</dbReference>
<keyword evidence="8 13" id="KW-0460">Magnesium</keyword>
<keyword evidence="15" id="KW-1185">Reference proteome</keyword>
<feature type="site" description="Transition state stabilizer" evidence="13">
    <location>
        <position position="97"/>
    </location>
</feature>
<feature type="binding site" evidence="13">
    <location>
        <position position="82"/>
    </location>
    <ligand>
        <name>Mg(2+)</name>
        <dbReference type="ChEBI" id="CHEBI:18420"/>
    </ligand>
</feature>
<keyword evidence="9 13" id="KW-0233">DNA recombination</keyword>
<dbReference type="Proteomes" id="UP001432099">
    <property type="component" value="Chromosome"/>
</dbReference>
<comment type="function">
    <text evidence="13">Endonuclease that resolves Holliday junction intermediates in genetic recombination. Cleaves mobile four-strand junctions by introducing symmetrical nicks in paired strands. Promotes annealing of linear ssDNA with homologous dsDNA. Required for DNA repair, homologous recombination and chromosome segregation.</text>
</comment>
<keyword evidence="3 13" id="KW-0540">Nuclease</keyword>
<evidence type="ECO:0000256" key="6">
    <source>
        <dbReference type="ARBA" id="ARBA00022763"/>
    </source>
</evidence>
<feature type="binding site" evidence="13">
    <location>
        <position position="95"/>
    </location>
    <ligand>
        <name>Mg(2+)</name>
        <dbReference type="ChEBI" id="CHEBI:18420"/>
    </ligand>
</feature>
<comment type="cofactor">
    <cofactor evidence="13">
        <name>Mg(2+)</name>
        <dbReference type="ChEBI" id="CHEBI:18420"/>
    </cofactor>
    <text evidence="13">Binds 1 Mg(2+) ion per subunit.</text>
</comment>
<evidence type="ECO:0000256" key="1">
    <source>
        <dbReference type="ARBA" id="ARBA00004496"/>
    </source>
</evidence>
<evidence type="ECO:0000256" key="11">
    <source>
        <dbReference type="ARBA" id="ARBA00023447"/>
    </source>
</evidence>
<evidence type="ECO:0000256" key="3">
    <source>
        <dbReference type="ARBA" id="ARBA00022722"/>
    </source>
</evidence>
<evidence type="ECO:0000256" key="13">
    <source>
        <dbReference type="HAMAP-Rule" id="MF_00130"/>
    </source>
</evidence>
<dbReference type="InterPro" id="IPR011856">
    <property type="entry name" value="tRNA_endonuc-like_dom_sf"/>
</dbReference>
<keyword evidence="10 13" id="KW-0234">DNA repair</keyword>
<keyword evidence="6 13" id="KW-0227">DNA damage</keyword>
<dbReference type="Pfam" id="PF03838">
    <property type="entry name" value="RecU"/>
    <property type="match status" value="1"/>
</dbReference>
<evidence type="ECO:0000256" key="2">
    <source>
        <dbReference type="ARBA" id="ARBA00022490"/>
    </source>
</evidence>
<evidence type="ECO:0000256" key="10">
    <source>
        <dbReference type="ARBA" id="ARBA00023204"/>
    </source>
</evidence>
<dbReference type="SUPFAM" id="SSF52980">
    <property type="entry name" value="Restriction endonuclease-like"/>
    <property type="match status" value="1"/>
</dbReference>
<sequence>MVNYPHKKKPTLKSTSEKTISFGKRGMSFEDDLTKSNEHYLAANKAVIHKKPTPVQIVKVHYPKRAAAVITEAYFRTPSTTDFNGVFKGKYIDFEAKETLNATLFPLQNLHEHQVNHMMAVNKNGGITFLLVKFAKFNEIYLLPCENLATFWQEYKLGSRRSISRKEFAQYGTMIPEGAFPRIDYLKVVEELFL</sequence>
<dbReference type="EC" id="3.1.21.10" evidence="13"/>
<keyword evidence="5 13" id="KW-0255">Endonuclease</keyword>
<evidence type="ECO:0000313" key="14">
    <source>
        <dbReference type="EMBL" id="BEH90497.1"/>
    </source>
</evidence>
<evidence type="ECO:0000256" key="4">
    <source>
        <dbReference type="ARBA" id="ARBA00022723"/>
    </source>
</evidence>
<dbReference type="CDD" id="cd22354">
    <property type="entry name" value="RecU-like"/>
    <property type="match status" value="1"/>
</dbReference>
<evidence type="ECO:0000256" key="5">
    <source>
        <dbReference type="ARBA" id="ARBA00022759"/>
    </source>
</evidence>
<evidence type="ECO:0000256" key="12">
    <source>
        <dbReference type="ARBA" id="ARBA00029523"/>
    </source>
</evidence>
<organism evidence="14 15">
    <name type="scientific">Turicibacter faecis</name>
    <dbReference type="NCBI Taxonomy" id="2963365"/>
    <lineage>
        <taxon>Bacteria</taxon>
        <taxon>Bacillati</taxon>
        <taxon>Bacillota</taxon>
        <taxon>Erysipelotrichia</taxon>
        <taxon>Erysipelotrichales</taxon>
        <taxon>Turicibacteraceae</taxon>
        <taxon>Turicibacter</taxon>
    </lineage>
</organism>
<comment type="similarity">
    <text evidence="11 13">Belongs to the RecU family.</text>
</comment>
<keyword evidence="4 13" id="KW-0479">Metal-binding</keyword>
<reference evidence="14" key="1">
    <citation type="journal article" date="2024" name="Int. J. Syst. Evol. Microbiol.">
        <title>Turicibacter faecis sp. nov., isolated from faeces of heart failure mouse model.</title>
        <authorList>
            <person name="Imamura Y."/>
            <person name="Motooka D."/>
            <person name="Nakajima Y."/>
            <person name="Ito S."/>
            <person name="Kitakaze M."/>
            <person name="Iida T."/>
            <person name="Nakamura S."/>
        </authorList>
    </citation>
    <scope>NUCLEOTIDE SEQUENCE</scope>
    <source>
        <strain evidence="14">TC023</strain>
    </source>
</reference>
<dbReference type="InterPro" id="IPR011335">
    <property type="entry name" value="Restrct_endonuc-II-like"/>
</dbReference>
<comment type="catalytic activity">
    <reaction evidence="13">
        <text>Endonucleolytic cleavage at a junction such as a reciprocal single-stranded crossover between two homologous DNA duplexes (Holliday junction).</text>
        <dbReference type="EC" id="3.1.21.10"/>
    </reaction>
</comment>
<feature type="binding site" evidence="13">
    <location>
        <position position="114"/>
    </location>
    <ligand>
        <name>Mg(2+)</name>
        <dbReference type="ChEBI" id="CHEBI:18420"/>
    </ligand>
</feature>